<dbReference type="Gene3D" id="2.60.40.3120">
    <property type="match status" value="1"/>
</dbReference>
<feature type="active site" description="Proton donor/acceptor" evidence="5">
    <location>
        <position position="1287"/>
    </location>
</feature>
<feature type="domain" description="Peptidase M14" evidence="7">
    <location>
        <begin position="1050"/>
        <end position="1323"/>
    </location>
</feature>
<dbReference type="SUPFAM" id="SSF48371">
    <property type="entry name" value="ARM repeat"/>
    <property type="match status" value="1"/>
</dbReference>
<sequence length="1688" mass="187176">MSTAQALLTRLQDRGKNTPTSVRHILLELASCCRSEGAKVTILTDGLEPLLALAAGDQELPRGETLEVLLELLTLIVLENPDTKTNAVRGGAMELAIRCLHEVSVGAGGSRRRAKILKRALELVNLLSQTTESKQQGRQTVVIKQILEMMARPDEDESVLVRATDTLGRFIDGSVKRIQVATQEHAITILIGLLNLTGDSKLNLKRTVCEVLILMGEAPGMLQMMAKQDIVSALCVCLRMDPRSREVECGAVRLLSRIVRDAQMYGQIVREEMIPLLLQVIEHNSNTKEMTVVTCAIIADLSDFARQCKLDLSPFVKNCKGKMLVLAATCHAQEASVADNTFRFFVNVSNNPVDIPHLINSETIEGLLSLYVLAGGSGYLAELAGHLVHVISRLSRSTLEQFTMQEEDITLPALFLCLRNYQENIRFASQVFAILAKHWRTQCYDKSVQAITGYIGIAIDILCRTIPSSTSWGDQTADIVNFVRVMMLSKDGADVVMSCGGKDLLEMLHICLHAREENSPPDVESASNHEEMPTPTVSPLQSNTFGGERIAFIVVKMLEKEVLGISDVGAINDISSSDSSASVQQLPSSSRRTGLRLGDAEYEDYVSKLLRLESSCHFKPIETPGRTAISIEPETISYAIQPKEYCAESKNDIEESVEQKLSEESESVDVISSPEYLYCGEDGVAGTSADNGEENDDDSDDEEEVGSIEKEEFKDGSVEVARVPSLYSSSLRPSIEHRTPNKTTRREVSTMNIFDHLEDKKWYYTDKSSLVKFPKHPSRMNHANQTNSEEEFVLDDPGFLEPCSLSEPEDATRFVDEAVARRAEFVASDANLRARVVYENLSMVEERDHSVAGIPSFLLTFCDTQRDAPYFVPEEPEAFPDLASSLTFDSNFESGNLERAIRIGQFEYDLVLRPDFNTSGHMQWFYFAVSNIQTPESSSRAGQKYRFNIVNLCKPNSLFNQGLQPVVYSVRDAHQKGKGWVRSGTDIYYFANSFVRPPRNAASFLSVVPTEAAPTTTLATPAAPVMTYYTLTFTLEFWNADDTFLIAHSYPYTLTMHQLHIDRILHSGRDASHILRHSSLCTTLSGRSCELLTISDFSIAEQEFKARKAVFITSRVHPGESQASWMMRGVIDFLLGSSNVARVLRRMFVFQIIPILNPDGVYYGNSRCGLSACDLNRQWQTPSKALHPTIFHAKELLIKERSSRGVAFYCDMHGHSRKKNVFMYGCDTKRKPNPAARGFAKLFSMQQTAKKYISFPDCSFKVSKDKETTARVVVANELRINWSFTLEASFCGANFGELYSMHFNTNQLREVGASLCETLFQACTSDLSIRDKLLVKADDAKVCIPQLIEPYLRESRVIGDKYPVDGDTDVKPRSSFRKFLKENGRYAKKMPNESTPKSVRRKSSKARAIAALDAGTSKTADTNESSGSRRRLSRQQRKSTSFSSGLLDRVTSDTSGSTDSTNCLDLACIPPPKLSGRKLRSKYPKVRRTHSSPDGHVRSRRRAIPSLASSAAVDNSEDSETASDSIMPLVSPARLLAAVPGPPTSSVRALTSFQGPESAYKRSSRAISFPYPNSVVGIPLRESPVILPSPVNEAMTRSPKTSVSRLRFRGAGRQFALVNTIPRTSIHDILKNDPITAFQSYEADLINASTMMIRPRGSVSTNNSATVTADEENVSPSSSHYLSFPSVM</sequence>
<dbReference type="PANTHER" id="PTHR12756:SF11">
    <property type="entry name" value="CYTOSOLIC CARBOXYPEPTIDASE 1"/>
    <property type="match status" value="1"/>
</dbReference>
<dbReference type="GO" id="GO:0004181">
    <property type="term" value="F:metallocarboxypeptidase activity"/>
    <property type="evidence" value="ECO:0007669"/>
    <property type="project" value="InterPro"/>
</dbReference>
<name>A0A8S9UF61_PHYIN</name>
<dbReference type="InterPro" id="IPR000834">
    <property type="entry name" value="Peptidase_M14"/>
</dbReference>
<feature type="compositionally biased region" description="Basic residues" evidence="6">
    <location>
        <begin position="1475"/>
        <end position="1490"/>
    </location>
</feature>
<dbReference type="InterPro" id="IPR040626">
    <property type="entry name" value="Pepdidase_M14_N"/>
</dbReference>
<feature type="compositionally biased region" description="Basic residues" evidence="6">
    <location>
        <begin position="1428"/>
        <end position="1437"/>
    </location>
</feature>
<dbReference type="GO" id="GO:0006508">
    <property type="term" value="P:proteolysis"/>
    <property type="evidence" value="ECO:0007669"/>
    <property type="project" value="InterPro"/>
</dbReference>
<accession>A0A8S9UF61</accession>
<dbReference type="GO" id="GO:0008270">
    <property type="term" value="F:zinc ion binding"/>
    <property type="evidence" value="ECO:0007669"/>
    <property type="project" value="InterPro"/>
</dbReference>
<dbReference type="InterPro" id="IPR000225">
    <property type="entry name" value="Armadillo"/>
</dbReference>
<comment type="similarity">
    <text evidence="2 5">Belongs to the peptidase M14 family.</text>
</comment>
<dbReference type="Gene3D" id="3.40.630.10">
    <property type="entry name" value="Zn peptidases"/>
    <property type="match status" value="1"/>
</dbReference>
<feature type="compositionally biased region" description="Basic and acidic residues" evidence="6">
    <location>
        <begin position="707"/>
        <end position="717"/>
    </location>
</feature>
<evidence type="ECO:0000313" key="9">
    <source>
        <dbReference type="Proteomes" id="UP000704712"/>
    </source>
</evidence>
<dbReference type="Proteomes" id="UP000704712">
    <property type="component" value="Unassembled WGS sequence"/>
</dbReference>
<organism evidence="8 9">
    <name type="scientific">Phytophthora infestans</name>
    <name type="common">Potato late blight agent</name>
    <name type="synonym">Botrytis infestans</name>
    <dbReference type="NCBI Taxonomy" id="4787"/>
    <lineage>
        <taxon>Eukaryota</taxon>
        <taxon>Sar</taxon>
        <taxon>Stramenopiles</taxon>
        <taxon>Oomycota</taxon>
        <taxon>Peronosporomycetes</taxon>
        <taxon>Peronosporales</taxon>
        <taxon>Peronosporaceae</taxon>
        <taxon>Phytophthora</taxon>
    </lineage>
</organism>
<feature type="compositionally biased region" description="Acidic residues" evidence="6">
    <location>
        <begin position="691"/>
        <end position="706"/>
    </location>
</feature>
<dbReference type="PROSITE" id="PS52035">
    <property type="entry name" value="PEPTIDASE_M14"/>
    <property type="match status" value="1"/>
</dbReference>
<protein>
    <recommendedName>
        <fullName evidence="4">tubulin-glutamate carboxypeptidase</fullName>
        <ecNumber evidence="4">3.4.17.24</ecNumber>
    </recommendedName>
</protein>
<proteinExistence type="inferred from homology"/>
<dbReference type="EC" id="3.4.17.24" evidence="4"/>
<keyword evidence="8" id="KW-0121">Carboxypeptidase</keyword>
<comment type="cofactor">
    <cofactor evidence="1">
        <name>Zn(2+)</name>
        <dbReference type="ChEBI" id="CHEBI:29105"/>
    </cofactor>
</comment>
<feature type="region of interest" description="Disordered" evidence="6">
    <location>
        <begin position="519"/>
        <end position="540"/>
    </location>
</feature>
<reference evidence="8" key="1">
    <citation type="submission" date="2020-03" db="EMBL/GenBank/DDBJ databases">
        <title>Hybrid Assembly of Korean Phytophthora infestans isolates.</title>
        <authorList>
            <person name="Prokchorchik M."/>
            <person name="Lee Y."/>
            <person name="Seo J."/>
            <person name="Cho J.-H."/>
            <person name="Park Y.-E."/>
            <person name="Jang D.-C."/>
            <person name="Im J.-S."/>
            <person name="Choi J.-G."/>
            <person name="Park H.-J."/>
            <person name="Lee G.-B."/>
            <person name="Lee Y.-G."/>
            <person name="Hong S.-Y."/>
            <person name="Cho K."/>
            <person name="Sohn K.H."/>
        </authorList>
    </citation>
    <scope>NUCLEOTIDE SEQUENCE</scope>
    <source>
        <strain evidence="8">KR_2_A2</strain>
    </source>
</reference>
<dbReference type="InterPro" id="IPR016024">
    <property type="entry name" value="ARM-type_fold"/>
</dbReference>
<evidence type="ECO:0000256" key="3">
    <source>
        <dbReference type="ARBA" id="ARBA00024524"/>
    </source>
</evidence>
<comment type="caution">
    <text evidence="8">The sequence shown here is derived from an EMBL/GenBank/DDBJ whole genome shotgun (WGS) entry which is preliminary data.</text>
</comment>
<evidence type="ECO:0000256" key="6">
    <source>
        <dbReference type="SAM" id="MobiDB-lite"/>
    </source>
</evidence>
<dbReference type="InterPro" id="IPR050821">
    <property type="entry name" value="Cytosolic_carboxypeptidase"/>
</dbReference>
<gene>
    <name evidence="8" type="ORF">GN958_ATG12852</name>
</gene>
<evidence type="ECO:0000256" key="2">
    <source>
        <dbReference type="ARBA" id="ARBA00005988"/>
    </source>
</evidence>
<feature type="compositionally biased region" description="Low complexity" evidence="6">
    <location>
        <begin position="1452"/>
        <end position="1461"/>
    </location>
</feature>
<evidence type="ECO:0000259" key="7">
    <source>
        <dbReference type="PROSITE" id="PS52035"/>
    </source>
</evidence>
<dbReference type="SUPFAM" id="SSF53187">
    <property type="entry name" value="Zn-dependent exopeptidases"/>
    <property type="match status" value="1"/>
</dbReference>
<dbReference type="Gene3D" id="1.25.10.10">
    <property type="entry name" value="Leucine-rich Repeat Variant"/>
    <property type="match status" value="1"/>
</dbReference>
<feature type="region of interest" description="Disordered" evidence="6">
    <location>
        <begin position="682"/>
        <end position="717"/>
    </location>
</feature>
<dbReference type="SMART" id="SM00185">
    <property type="entry name" value="ARM"/>
    <property type="match status" value="5"/>
</dbReference>
<dbReference type="Pfam" id="PF00246">
    <property type="entry name" value="Peptidase_M14"/>
    <property type="match status" value="1"/>
</dbReference>
<dbReference type="PANTHER" id="PTHR12756">
    <property type="entry name" value="CYTOSOLIC CARBOXYPEPTIDASE"/>
    <property type="match status" value="1"/>
</dbReference>
<feature type="region of interest" description="Disordered" evidence="6">
    <location>
        <begin position="1381"/>
        <end position="1524"/>
    </location>
</feature>
<evidence type="ECO:0000313" key="8">
    <source>
        <dbReference type="EMBL" id="KAF4137899.1"/>
    </source>
</evidence>
<dbReference type="EMBL" id="JAACNO010001745">
    <property type="protein sequence ID" value="KAF4137899.1"/>
    <property type="molecule type" value="Genomic_DNA"/>
</dbReference>
<dbReference type="InterPro" id="IPR011989">
    <property type="entry name" value="ARM-like"/>
</dbReference>
<keyword evidence="8" id="KW-0645">Protease</keyword>
<evidence type="ECO:0000256" key="1">
    <source>
        <dbReference type="ARBA" id="ARBA00001947"/>
    </source>
</evidence>
<comment type="catalytic activity">
    <reaction evidence="3">
        <text>C-terminal L-alpha-aminoacyl-L-glutamyl-L-glutamyl-[tubulin] + H2O = C-terminal L-alpha-aminoacyl-L-glutamyl-[tubulin] + L-glutamate</text>
        <dbReference type="Rhea" id="RHEA:63792"/>
        <dbReference type="Rhea" id="RHEA-COMP:16435"/>
        <dbReference type="Rhea" id="RHEA-COMP:16436"/>
        <dbReference type="ChEBI" id="CHEBI:15377"/>
        <dbReference type="ChEBI" id="CHEBI:29985"/>
        <dbReference type="ChEBI" id="CHEBI:149555"/>
        <dbReference type="ChEBI" id="CHEBI:149556"/>
        <dbReference type="EC" id="3.4.17.24"/>
    </reaction>
    <physiologicalReaction direction="left-to-right" evidence="3">
        <dbReference type="Rhea" id="RHEA:63793"/>
    </physiologicalReaction>
</comment>
<keyword evidence="8" id="KW-0378">Hydrolase</keyword>
<evidence type="ECO:0000256" key="5">
    <source>
        <dbReference type="PROSITE-ProRule" id="PRU01379"/>
    </source>
</evidence>
<dbReference type="Pfam" id="PF18027">
    <property type="entry name" value="Pepdidase_M14_N"/>
    <property type="match status" value="1"/>
</dbReference>
<evidence type="ECO:0000256" key="4">
    <source>
        <dbReference type="ARBA" id="ARBA00026108"/>
    </source>
</evidence>